<feature type="compositionally biased region" description="Polar residues" evidence="1">
    <location>
        <begin position="115"/>
        <end position="126"/>
    </location>
</feature>
<organism evidence="2 3">
    <name type="scientific">Apodospora peruviana</name>
    <dbReference type="NCBI Taxonomy" id="516989"/>
    <lineage>
        <taxon>Eukaryota</taxon>
        <taxon>Fungi</taxon>
        <taxon>Dikarya</taxon>
        <taxon>Ascomycota</taxon>
        <taxon>Pezizomycotina</taxon>
        <taxon>Sordariomycetes</taxon>
        <taxon>Sordariomycetidae</taxon>
        <taxon>Sordariales</taxon>
        <taxon>Lasiosphaeriaceae</taxon>
        <taxon>Apodospora</taxon>
    </lineage>
</organism>
<name>A0AAE0HZT3_9PEZI</name>
<dbReference type="AlphaFoldDB" id="A0AAE0HZT3"/>
<evidence type="ECO:0000313" key="2">
    <source>
        <dbReference type="EMBL" id="KAK3315885.1"/>
    </source>
</evidence>
<feature type="region of interest" description="Disordered" evidence="1">
    <location>
        <begin position="115"/>
        <end position="182"/>
    </location>
</feature>
<gene>
    <name evidence="2" type="ORF">B0H66DRAFT_273355</name>
</gene>
<dbReference type="Proteomes" id="UP001283341">
    <property type="component" value="Unassembled WGS sequence"/>
</dbReference>
<accession>A0AAE0HZT3</accession>
<keyword evidence="3" id="KW-1185">Reference proteome</keyword>
<evidence type="ECO:0000313" key="3">
    <source>
        <dbReference type="Proteomes" id="UP001283341"/>
    </source>
</evidence>
<dbReference type="EMBL" id="JAUEDM010000005">
    <property type="protein sequence ID" value="KAK3315885.1"/>
    <property type="molecule type" value="Genomic_DNA"/>
</dbReference>
<comment type="caution">
    <text evidence="2">The sequence shown here is derived from an EMBL/GenBank/DDBJ whole genome shotgun (WGS) entry which is preliminary data.</text>
</comment>
<reference evidence="2" key="2">
    <citation type="submission" date="2023-06" db="EMBL/GenBank/DDBJ databases">
        <authorList>
            <consortium name="Lawrence Berkeley National Laboratory"/>
            <person name="Haridas S."/>
            <person name="Hensen N."/>
            <person name="Bonometti L."/>
            <person name="Westerberg I."/>
            <person name="Brannstrom I.O."/>
            <person name="Guillou S."/>
            <person name="Cros-Aarteil S."/>
            <person name="Calhoun S."/>
            <person name="Kuo A."/>
            <person name="Mondo S."/>
            <person name="Pangilinan J."/>
            <person name="Riley R."/>
            <person name="Labutti K."/>
            <person name="Andreopoulos B."/>
            <person name="Lipzen A."/>
            <person name="Chen C."/>
            <person name="Yanf M."/>
            <person name="Daum C."/>
            <person name="Ng V."/>
            <person name="Clum A."/>
            <person name="Steindorff A."/>
            <person name="Ohm R."/>
            <person name="Martin F."/>
            <person name="Silar P."/>
            <person name="Natvig D."/>
            <person name="Lalanne C."/>
            <person name="Gautier V."/>
            <person name="Ament-Velasquez S.L."/>
            <person name="Kruys A."/>
            <person name="Hutchinson M.I."/>
            <person name="Powell A.J."/>
            <person name="Barry K."/>
            <person name="Miller A.N."/>
            <person name="Grigoriev I.V."/>
            <person name="Debuchy R."/>
            <person name="Gladieux P."/>
            <person name="Thoren M.H."/>
            <person name="Johannesson H."/>
        </authorList>
    </citation>
    <scope>NUCLEOTIDE SEQUENCE</scope>
    <source>
        <strain evidence="2">CBS 118394</strain>
    </source>
</reference>
<evidence type="ECO:0000256" key="1">
    <source>
        <dbReference type="SAM" id="MobiDB-lite"/>
    </source>
</evidence>
<sequence length="262" mass="28498">MTGEGIRLQPGPRKVRWARATAYIHEFGAGSPFMVACVGRCVSVWGILLTIVQYCPPSSFRQRRERSLTHFLSACVLRRTGRSRHGPQVLDSTARILVILPDDWEFVRQNTLSAHNAPTSSTSNPVPESPTTPRPAGLGGVASRNPFSSPSHAHKGPLQKNARSATLAAAKYSDREAAGPPRMLRQRVRSTSQYTDAPKQQACGKKFQRPLQSTCSCTPGKHRQWHLAPAVWAPTPAHCLTCGVGDLGGQHLSLEAATTTHL</sequence>
<proteinExistence type="predicted"/>
<reference evidence="2" key="1">
    <citation type="journal article" date="2023" name="Mol. Phylogenet. Evol.">
        <title>Genome-scale phylogeny and comparative genomics of the fungal order Sordariales.</title>
        <authorList>
            <person name="Hensen N."/>
            <person name="Bonometti L."/>
            <person name="Westerberg I."/>
            <person name="Brannstrom I.O."/>
            <person name="Guillou S."/>
            <person name="Cros-Aarteil S."/>
            <person name="Calhoun S."/>
            <person name="Haridas S."/>
            <person name="Kuo A."/>
            <person name="Mondo S."/>
            <person name="Pangilinan J."/>
            <person name="Riley R."/>
            <person name="LaButti K."/>
            <person name="Andreopoulos B."/>
            <person name="Lipzen A."/>
            <person name="Chen C."/>
            <person name="Yan M."/>
            <person name="Daum C."/>
            <person name="Ng V."/>
            <person name="Clum A."/>
            <person name="Steindorff A."/>
            <person name="Ohm R.A."/>
            <person name="Martin F."/>
            <person name="Silar P."/>
            <person name="Natvig D.O."/>
            <person name="Lalanne C."/>
            <person name="Gautier V."/>
            <person name="Ament-Velasquez S.L."/>
            <person name="Kruys A."/>
            <person name="Hutchinson M.I."/>
            <person name="Powell A.J."/>
            <person name="Barry K."/>
            <person name="Miller A.N."/>
            <person name="Grigoriev I.V."/>
            <person name="Debuchy R."/>
            <person name="Gladieux P."/>
            <person name="Hiltunen Thoren M."/>
            <person name="Johannesson H."/>
        </authorList>
    </citation>
    <scope>NUCLEOTIDE SEQUENCE</scope>
    <source>
        <strain evidence="2">CBS 118394</strain>
    </source>
</reference>
<protein>
    <submittedName>
        <fullName evidence="2">Uncharacterized protein</fullName>
    </submittedName>
</protein>